<name>A0A8S0QDG6_OLEEU</name>
<sequence>MASILHQWFIGPVVDLRCVEGKGGGCGGGLTVEVVMALWHIEGEDGGGSDGDRTMEVMGDLRFVEGEGDGGDDGLTVEILVEALTIGQSYSLNMSNYSSDPKRRVGHEKSLHAILGEGTVADILLWRNKNLSTAILIGFTVIWFLFEVMEYNFVTLFCHVTMAVMLVVFAWSNGAIILDRNPPDLRGLTIPESSLRWLLTKINRFLLRFYDVASGKDLKTFFLAIAFLWIFSGIGNNFSSLNLLYIGFLCLATLPALYERYQGEVDYLASIGNQDMEKLYKKFDAKVLNKIPRGPVKERKRF</sequence>
<feature type="transmembrane region" description="Helical" evidence="6">
    <location>
        <begin position="130"/>
        <end position="146"/>
    </location>
</feature>
<protein>
    <recommendedName>
        <fullName evidence="6">Reticulon-like protein</fullName>
    </recommendedName>
</protein>
<evidence type="ECO:0000313" key="8">
    <source>
        <dbReference type="EMBL" id="CAA2964644.1"/>
    </source>
</evidence>
<feature type="transmembrane region" description="Helical" evidence="6">
    <location>
        <begin position="152"/>
        <end position="171"/>
    </location>
</feature>
<proteinExistence type="predicted"/>
<comment type="subcellular location">
    <subcellularLocation>
        <location evidence="1 6">Endoplasmic reticulum membrane</location>
        <topology evidence="1 6">Multi-pass membrane protein</topology>
    </subcellularLocation>
</comment>
<keyword evidence="3 6" id="KW-0256">Endoplasmic reticulum</keyword>
<keyword evidence="4 6" id="KW-1133">Transmembrane helix</keyword>
<dbReference type="Gramene" id="OE9A004645T1">
    <property type="protein sequence ID" value="OE9A004645C1"/>
    <property type="gene ID" value="OE9A004645"/>
</dbReference>
<evidence type="ECO:0000256" key="2">
    <source>
        <dbReference type="ARBA" id="ARBA00022692"/>
    </source>
</evidence>
<evidence type="ECO:0000256" key="4">
    <source>
        <dbReference type="ARBA" id="ARBA00022989"/>
    </source>
</evidence>
<evidence type="ECO:0000256" key="6">
    <source>
        <dbReference type="RuleBase" id="RU363132"/>
    </source>
</evidence>
<dbReference type="PROSITE" id="PS50845">
    <property type="entry name" value="RETICULON"/>
    <property type="match status" value="1"/>
</dbReference>
<keyword evidence="9" id="KW-1185">Reference proteome</keyword>
<keyword evidence="5 6" id="KW-0472">Membrane</keyword>
<dbReference type="AlphaFoldDB" id="A0A8S0QDG6"/>
<dbReference type="GO" id="GO:0005789">
    <property type="term" value="C:endoplasmic reticulum membrane"/>
    <property type="evidence" value="ECO:0007669"/>
    <property type="project" value="UniProtKB-SubCell"/>
</dbReference>
<dbReference type="Pfam" id="PF02453">
    <property type="entry name" value="Reticulon"/>
    <property type="match status" value="1"/>
</dbReference>
<feature type="transmembrane region" description="Helical" evidence="6">
    <location>
        <begin position="218"/>
        <end position="235"/>
    </location>
</feature>
<evidence type="ECO:0000259" key="7">
    <source>
        <dbReference type="PROSITE" id="PS50845"/>
    </source>
</evidence>
<dbReference type="GO" id="GO:0009617">
    <property type="term" value="P:response to bacterium"/>
    <property type="evidence" value="ECO:0007669"/>
    <property type="project" value="InterPro"/>
</dbReference>
<gene>
    <name evidence="8" type="ORF">OLEA9_A004645</name>
</gene>
<dbReference type="EMBL" id="CACTIH010001826">
    <property type="protein sequence ID" value="CAA2964644.1"/>
    <property type="molecule type" value="Genomic_DNA"/>
</dbReference>
<dbReference type="InterPro" id="IPR003388">
    <property type="entry name" value="Reticulon"/>
</dbReference>
<reference evidence="8 9" key="1">
    <citation type="submission" date="2019-12" db="EMBL/GenBank/DDBJ databases">
        <authorList>
            <person name="Alioto T."/>
            <person name="Alioto T."/>
            <person name="Gomez Garrido J."/>
        </authorList>
    </citation>
    <scope>NUCLEOTIDE SEQUENCE [LARGE SCALE GENOMIC DNA]</scope>
</reference>
<evidence type="ECO:0000256" key="1">
    <source>
        <dbReference type="ARBA" id="ARBA00004477"/>
    </source>
</evidence>
<feature type="domain" description="Reticulon" evidence="7">
    <location>
        <begin position="120"/>
        <end position="302"/>
    </location>
</feature>
<dbReference type="PANTHER" id="PTHR10994:SF157">
    <property type="entry name" value="RETICULON-LIKE PROTEIN B14"/>
    <property type="match status" value="1"/>
</dbReference>
<keyword evidence="2 6" id="KW-0812">Transmembrane</keyword>
<organism evidence="8 9">
    <name type="scientific">Olea europaea subsp. europaea</name>
    <dbReference type="NCBI Taxonomy" id="158383"/>
    <lineage>
        <taxon>Eukaryota</taxon>
        <taxon>Viridiplantae</taxon>
        <taxon>Streptophyta</taxon>
        <taxon>Embryophyta</taxon>
        <taxon>Tracheophyta</taxon>
        <taxon>Spermatophyta</taxon>
        <taxon>Magnoliopsida</taxon>
        <taxon>eudicotyledons</taxon>
        <taxon>Gunneridae</taxon>
        <taxon>Pentapetalae</taxon>
        <taxon>asterids</taxon>
        <taxon>lamiids</taxon>
        <taxon>Lamiales</taxon>
        <taxon>Oleaceae</taxon>
        <taxon>Oleeae</taxon>
        <taxon>Olea</taxon>
    </lineage>
</organism>
<dbReference type="OrthoDB" id="567788at2759"/>
<evidence type="ECO:0000313" key="9">
    <source>
        <dbReference type="Proteomes" id="UP000594638"/>
    </source>
</evidence>
<dbReference type="InterPro" id="IPR045064">
    <property type="entry name" value="Reticulon-like"/>
</dbReference>
<dbReference type="PANTHER" id="PTHR10994">
    <property type="entry name" value="RETICULON"/>
    <property type="match status" value="1"/>
</dbReference>
<comment type="caution">
    <text evidence="8">The sequence shown here is derived from an EMBL/GenBank/DDBJ whole genome shotgun (WGS) entry which is preliminary data.</text>
</comment>
<accession>A0A8S0QDG6</accession>
<dbReference type="Proteomes" id="UP000594638">
    <property type="component" value="Unassembled WGS sequence"/>
</dbReference>
<evidence type="ECO:0000256" key="3">
    <source>
        <dbReference type="ARBA" id="ARBA00022824"/>
    </source>
</evidence>
<evidence type="ECO:0000256" key="5">
    <source>
        <dbReference type="ARBA" id="ARBA00023136"/>
    </source>
</evidence>